<protein>
    <recommendedName>
        <fullName evidence="4">OTU domain-containing protein</fullName>
    </recommendedName>
</protein>
<feature type="compositionally biased region" description="Polar residues" evidence="1">
    <location>
        <begin position="72"/>
        <end position="82"/>
    </location>
</feature>
<dbReference type="OrthoDB" id="10670511at2759"/>
<comment type="caution">
    <text evidence="2">The sequence shown here is derived from an EMBL/GenBank/DDBJ whole genome shotgun (WGS) entry which is preliminary data.</text>
</comment>
<dbReference type="EMBL" id="JAEPRB010000037">
    <property type="protein sequence ID" value="KAG2224776.1"/>
    <property type="molecule type" value="Genomic_DNA"/>
</dbReference>
<dbReference type="Proteomes" id="UP000646827">
    <property type="component" value="Unassembled WGS sequence"/>
</dbReference>
<accession>A0A8H7SAT0</accession>
<keyword evidence="3" id="KW-1185">Reference proteome</keyword>
<proteinExistence type="predicted"/>
<evidence type="ECO:0000313" key="3">
    <source>
        <dbReference type="Proteomes" id="UP000646827"/>
    </source>
</evidence>
<gene>
    <name evidence="2" type="ORF">INT45_005300</name>
</gene>
<evidence type="ECO:0000256" key="1">
    <source>
        <dbReference type="SAM" id="MobiDB-lite"/>
    </source>
</evidence>
<organism evidence="2 3">
    <name type="scientific">Circinella minor</name>
    <dbReference type="NCBI Taxonomy" id="1195481"/>
    <lineage>
        <taxon>Eukaryota</taxon>
        <taxon>Fungi</taxon>
        <taxon>Fungi incertae sedis</taxon>
        <taxon>Mucoromycota</taxon>
        <taxon>Mucoromycotina</taxon>
        <taxon>Mucoromycetes</taxon>
        <taxon>Mucorales</taxon>
        <taxon>Lichtheimiaceae</taxon>
        <taxon>Circinella</taxon>
    </lineage>
</organism>
<feature type="region of interest" description="Disordered" evidence="1">
    <location>
        <begin position="1"/>
        <end position="82"/>
    </location>
</feature>
<reference evidence="2 3" key="1">
    <citation type="submission" date="2020-12" db="EMBL/GenBank/DDBJ databases">
        <title>Metabolic potential, ecology and presence of endohyphal bacteria is reflected in genomic diversity of Mucoromycotina.</title>
        <authorList>
            <person name="Muszewska A."/>
            <person name="Okrasinska A."/>
            <person name="Steczkiewicz K."/>
            <person name="Drgas O."/>
            <person name="Orlowska M."/>
            <person name="Perlinska-Lenart U."/>
            <person name="Aleksandrzak-Piekarczyk T."/>
            <person name="Szatraj K."/>
            <person name="Zielenkiewicz U."/>
            <person name="Pilsyk S."/>
            <person name="Malc E."/>
            <person name="Mieczkowski P."/>
            <person name="Kruszewska J.S."/>
            <person name="Biernat P."/>
            <person name="Pawlowska J."/>
        </authorList>
    </citation>
    <scope>NUCLEOTIDE SEQUENCE [LARGE SCALE GENOMIC DNA]</scope>
    <source>
        <strain evidence="2 3">CBS 142.35</strain>
    </source>
</reference>
<feature type="compositionally biased region" description="Basic residues" evidence="1">
    <location>
        <begin position="58"/>
        <end position="69"/>
    </location>
</feature>
<sequence>MYNTDIIGHEDNDRSRMETDSDSDMDNEQLIKEAVQNKNKKIQESDDDQEDIKEAAKAKSHAHLEKRKQRDSFSSLSNINGQVVQDPEREKLFREIRLLPRSPDDLTRRLNFPSEAGEISGLYSPASDGNCGWRAAAYNLYDDESA</sequence>
<evidence type="ECO:0008006" key="4">
    <source>
        <dbReference type="Google" id="ProtNLM"/>
    </source>
</evidence>
<feature type="compositionally biased region" description="Basic and acidic residues" evidence="1">
    <location>
        <begin position="7"/>
        <end position="19"/>
    </location>
</feature>
<dbReference type="AlphaFoldDB" id="A0A8H7SAT0"/>
<evidence type="ECO:0000313" key="2">
    <source>
        <dbReference type="EMBL" id="KAG2224776.1"/>
    </source>
</evidence>
<name>A0A8H7SAT0_9FUNG</name>